<evidence type="ECO:0000256" key="1">
    <source>
        <dbReference type="SAM" id="SignalP"/>
    </source>
</evidence>
<dbReference type="EMBL" id="FNNE01000005">
    <property type="protein sequence ID" value="SDW97447.1"/>
    <property type="molecule type" value="Genomic_DNA"/>
</dbReference>
<keyword evidence="3" id="KW-1185">Reference proteome</keyword>
<dbReference type="AlphaFoldDB" id="A0A1H2XX83"/>
<feature type="chain" id="PRO_5011713638" description="DUF1302 domain-containing protein" evidence="1">
    <location>
        <begin position="41"/>
        <end position="645"/>
    </location>
</feature>
<dbReference type="STRING" id="488533.SAMN04487960_105187"/>
<evidence type="ECO:0000313" key="2">
    <source>
        <dbReference type="EMBL" id="SDW97447.1"/>
    </source>
</evidence>
<dbReference type="InterPro" id="IPR010727">
    <property type="entry name" value="DUF1302"/>
</dbReference>
<reference evidence="2 3" key="1">
    <citation type="submission" date="2016-10" db="EMBL/GenBank/DDBJ databases">
        <authorList>
            <person name="de Groot N.N."/>
        </authorList>
    </citation>
    <scope>NUCLEOTIDE SEQUENCE [LARGE SCALE GENOMIC DNA]</scope>
    <source>
        <strain evidence="2 3">CGMCC 1.7059</strain>
    </source>
</reference>
<keyword evidence="1" id="KW-0732">Signal</keyword>
<name>A0A1H2XX83_9GAMM</name>
<dbReference type="RefSeq" id="WP_217634556.1">
    <property type="nucleotide sequence ID" value="NZ_FNNE01000005.1"/>
</dbReference>
<dbReference type="Proteomes" id="UP000199675">
    <property type="component" value="Unassembled WGS sequence"/>
</dbReference>
<proteinExistence type="predicted"/>
<gene>
    <name evidence="2" type="ORF">SAMN04487960_105187</name>
</gene>
<accession>A0A1H2XX83</accession>
<sequence length="645" mass="69354">MPNSVHGKGNGNSRASTTTGFPIRILPLAIALASANTALAANFDLGPVSATASGSISAGALMSMETAAGRWTNARNAELIGAEFSGDANPWGAVEADDSRLNWEKGDIVSSPVTLLGELELKYDRYGFFIRGKAWYDYTLDNKKVPHGNSLNLYQRNATLEDDGFHDLAQFKGVELLDAYVYGDFDAGSVPVHVRVGNQVVNWGEGLFFQNGINAINPIDVAAFRRPGSQLKEALLPTPLAYFNAGLTDSLSMEGFYQLAWNETVLEGCGTFFSGIDYFPGDCYGVSRKGPGTPYPNPADYNDAGAYAQGSYIRRGPDSEPSDSGQFGLALRYFDWELGAEFGLYAMQIHSRTPQPSAILSSDPNKNAPNNPGWEYNGVDGGTADSAYYFKDYAEDIRVFGVTVSANVAGWSVFGEYSFRPNQPIIYHTGDTVPDIFGATANLDALGAPLTGAVLAAAPGSVFEGYGREKVSQLSIGGIQTFSQVLGADDLVFIAEAGMKYVHDLPSLDEVRYGRPDAFGSNLAASQGEGSVGCNLGVHPQYQGRVCSDDGFVTDFSWGYRMRGQLNYKGLMAGINVSPFAAFGHDVEGYSHDNNFVEGRLLGNVGVKADYLAKYSAELSYTTTGGAFWSQNDRDFLALSARMNF</sequence>
<dbReference type="Pfam" id="PF06980">
    <property type="entry name" value="DUF1302"/>
    <property type="match status" value="1"/>
</dbReference>
<evidence type="ECO:0000313" key="3">
    <source>
        <dbReference type="Proteomes" id="UP000199675"/>
    </source>
</evidence>
<evidence type="ECO:0008006" key="4">
    <source>
        <dbReference type="Google" id="ProtNLM"/>
    </source>
</evidence>
<organism evidence="2 3">
    <name type="scientific">Marinobacter mobilis</name>
    <dbReference type="NCBI Taxonomy" id="488533"/>
    <lineage>
        <taxon>Bacteria</taxon>
        <taxon>Pseudomonadati</taxon>
        <taxon>Pseudomonadota</taxon>
        <taxon>Gammaproteobacteria</taxon>
        <taxon>Pseudomonadales</taxon>
        <taxon>Marinobacteraceae</taxon>
        <taxon>Marinobacter</taxon>
    </lineage>
</organism>
<feature type="signal peptide" evidence="1">
    <location>
        <begin position="1"/>
        <end position="40"/>
    </location>
</feature>
<protein>
    <recommendedName>
        <fullName evidence="4">DUF1302 domain-containing protein</fullName>
    </recommendedName>
</protein>